<proteinExistence type="predicted"/>
<protein>
    <recommendedName>
        <fullName evidence="3">Addiction module toxin RelE</fullName>
    </recommendedName>
</protein>
<evidence type="ECO:0000313" key="2">
    <source>
        <dbReference type="Proteomes" id="UP000441333"/>
    </source>
</evidence>
<comment type="caution">
    <text evidence="1">The sequence shown here is derived from an EMBL/GenBank/DDBJ whole genome shotgun (WGS) entry which is preliminary data.</text>
</comment>
<reference evidence="1 2" key="1">
    <citation type="submission" date="2019-09" db="EMBL/GenBank/DDBJ databases">
        <authorList>
            <person name="Cao W.R."/>
        </authorList>
    </citation>
    <scope>NUCLEOTIDE SEQUENCE [LARGE SCALE GENOMIC DNA]</scope>
    <source>
        <strain evidence="1 2">B1N29</strain>
    </source>
</reference>
<dbReference type="Pfam" id="PF05973">
    <property type="entry name" value="Gp49"/>
    <property type="match status" value="1"/>
</dbReference>
<dbReference type="AlphaFoldDB" id="A0A6N6M6D6"/>
<keyword evidence="2" id="KW-1185">Reference proteome</keyword>
<dbReference type="Proteomes" id="UP000441333">
    <property type="component" value="Unassembled WGS sequence"/>
</dbReference>
<gene>
    <name evidence="1" type="ORF">F6U93_14455</name>
</gene>
<evidence type="ECO:0000313" key="1">
    <source>
        <dbReference type="EMBL" id="KAB1063889.1"/>
    </source>
</evidence>
<sequence length="112" mass="13259">MREIDITEECLEFIDKQNDRVSLKFFQLIEVICEIKVINSNFLKKLQSTQFYELRIKAGNEYRIVIFAIDHLNFAECTKAVCLNGFQKKGTKDYKKAIKQAEKILEDYLKEK</sequence>
<dbReference type="EMBL" id="WAAT01000072">
    <property type="protein sequence ID" value="KAB1063889.1"/>
    <property type="molecule type" value="Genomic_DNA"/>
</dbReference>
<dbReference type="InterPro" id="IPR009241">
    <property type="entry name" value="HigB-like"/>
</dbReference>
<accession>A0A6N6M6D6</accession>
<organism evidence="1 2">
    <name type="scientific">Pseudotamlana haliotis</name>
    <dbReference type="NCBI Taxonomy" id="2614804"/>
    <lineage>
        <taxon>Bacteria</taxon>
        <taxon>Pseudomonadati</taxon>
        <taxon>Bacteroidota</taxon>
        <taxon>Flavobacteriia</taxon>
        <taxon>Flavobacteriales</taxon>
        <taxon>Flavobacteriaceae</taxon>
        <taxon>Pseudotamlana</taxon>
    </lineage>
</organism>
<dbReference type="RefSeq" id="WP_150940937.1">
    <property type="nucleotide sequence ID" value="NZ_WAAT01000072.1"/>
</dbReference>
<evidence type="ECO:0008006" key="3">
    <source>
        <dbReference type="Google" id="ProtNLM"/>
    </source>
</evidence>
<name>A0A6N6M6D6_9FLAO</name>